<accession>F8N8W6</accession>
<evidence type="ECO:0000313" key="1">
    <source>
        <dbReference type="EMBL" id="EGN55611.1"/>
    </source>
</evidence>
<dbReference type="HOGENOM" id="CLU_2808849_0_0_10"/>
<dbReference type="STRING" id="688246.Premu_0119"/>
<protein>
    <submittedName>
        <fullName evidence="1">Uncharacterized protein</fullName>
    </submittedName>
</protein>
<dbReference type="EMBL" id="GL945017">
    <property type="protein sequence ID" value="EGN55611.1"/>
    <property type="molecule type" value="Genomic_DNA"/>
</dbReference>
<evidence type="ECO:0000313" key="2">
    <source>
        <dbReference type="Proteomes" id="UP000002772"/>
    </source>
</evidence>
<reference evidence="2" key="1">
    <citation type="journal article" date="2011" name="Stand. Genomic Sci.">
        <title>Non-contiguous finished genome sequence of the opportunistic oral pathogen Prevotella multisaccharivorax type strain (PPPA20).</title>
        <authorList>
            <person name="Pati A."/>
            <person name="Gronow S."/>
            <person name="Lu M."/>
            <person name="Lapidus A."/>
            <person name="Nolan M."/>
            <person name="Lucas S."/>
            <person name="Hammon N."/>
            <person name="Deshpande S."/>
            <person name="Cheng J.F."/>
            <person name="Tapia R."/>
            <person name="Han C."/>
            <person name="Goodwin L."/>
            <person name="Pitluck S."/>
            <person name="Liolios K."/>
            <person name="Pagani I."/>
            <person name="Mavromatis K."/>
            <person name="Mikhailova N."/>
            <person name="Huntemann M."/>
            <person name="Chen A."/>
            <person name="Palaniappan K."/>
            <person name="Land M."/>
            <person name="Hauser L."/>
            <person name="Detter J.C."/>
            <person name="Brambilla E.M."/>
            <person name="Rohde M."/>
            <person name="Goker M."/>
            <person name="Woyke T."/>
            <person name="Bristow J."/>
            <person name="Eisen J.A."/>
            <person name="Markowitz V."/>
            <person name="Hugenholtz P."/>
            <person name="Kyrpides N.C."/>
            <person name="Klenk H.P."/>
            <person name="Ivanova N."/>
        </authorList>
    </citation>
    <scope>NUCLEOTIDE SEQUENCE [LARGE SCALE GENOMIC DNA]</scope>
    <source>
        <strain evidence="2">DSM 17128</strain>
    </source>
</reference>
<dbReference type="RefSeq" id="WP_007572270.1">
    <property type="nucleotide sequence ID" value="NZ_BPTS01000001.1"/>
</dbReference>
<keyword evidence="2" id="KW-1185">Reference proteome</keyword>
<proteinExistence type="predicted"/>
<name>F8N8W6_9BACT</name>
<dbReference type="AlphaFoldDB" id="F8N8W6"/>
<dbReference type="Proteomes" id="UP000002772">
    <property type="component" value="Unassembled WGS sequence"/>
</dbReference>
<sequence>MSRQQLKNFMERGNLNGNRERTYVVCNGKRTLRSDEPTNAPFDIEIEVHCTDIKQLELQNNKYNIKK</sequence>
<gene>
    <name evidence="1" type="ORF">Premu_0119</name>
</gene>
<organism evidence="1 2">
    <name type="scientific">Hallella multisaccharivorax DSM 17128</name>
    <dbReference type="NCBI Taxonomy" id="688246"/>
    <lineage>
        <taxon>Bacteria</taxon>
        <taxon>Pseudomonadati</taxon>
        <taxon>Bacteroidota</taxon>
        <taxon>Bacteroidia</taxon>
        <taxon>Bacteroidales</taxon>
        <taxon>Prevotellaceae</taxon>
        <taxon>Hallella</taxon>
    </lineage>
</organism>